<keyword evidence="6 13" id="KW-0812">Transmembrane</keyword>
<feature type="domain" description="Peptidase M50" evidence="14">
    <location>
        <begin position="125"/>
        <end position="159"/>
    </location>
</feature>
<keyword evidence="4" id="KW-1003">Cell membrane</keyword>
<evidence type="ECO:0000256" key="2">
    <source>
        <dbReference type="ARBA" id="ARBA00004651"/>
    </source>
</evidence>
<dbReference type="GO" id="GO:0006508">
    <property type="term" value="P:proteolysis"/>
    <property type="evidence" value="ECO:0007669"/>
    <property type="project" value="UniProtKB-KW"/>
</dbReference>
<evidence type="ECO:0000256" key="5">
    <source>
        <dbReference type="ARBA" id="ARBA00022670"/>
    </source>
</evidence>
<dbReference type="EMBL" id="MFEG01000008">
    <property type="protein sequence ID" value="OGE76405.1"/>
    <property type="molecule type" value="Genomic_DNA"/>
</dbReference>
<comment type="cofactor">
    <cofactor evidence="1">
        <name>Zn(2+)</name>
        <dbReference type="ChEBI" id="CHEBI:29105"/>
    </cofactor>
</comment>
<comment type="caution">
    <text evidence="15">The sequence shown here is derived from an EMBL/GenBank/DDBJ whole genome shotgun (WGS) entry which is preliminary data.</text>
</comment>
<feature type="domain" description="Peptidase M50" evidence="14">
    <location>
        <begin position="9"/>
        <end position="112"/>
    </location>
</feature>
<feature type="transmembrane region" description="Helical" evidence="13">
    <location>
        <begin position="92"/>
        <end position="112"/>
    </location>
</feature>
<dbReference type="Pfam" id="PF02163">
    <property type="entry name" value="Peptidase_M50"/>
    <property type="match status" value="2"/>
</dbReference>
<evidence type="ECO:0000259" key="14">
    <source>
        <dbReference type="Pfam" id="PF02163"/>
    </source>
</evidence>
<accession>A0A1F5NFK4</accession>
<evidence type="ECO:0000256" key="6">
    <source>
        <dbReference type="ARBA" id="ARBA00022692"/>
    </source>
</evidence>
<protein>
    <recommendedName>
        <fullName evidence="14">Peptidase M50 domain-containing protein</fullName>
    </recommendedName>
</protein>
<keyword evidence="10 13" id="KW-1133">Transmembrane helix</keyword>
<gene>
    <name evidence="15" type="ORF">A3K06_02750</name>
</gene>
<feature type="transmembrane region" description="Helical" evidence="13">
    <location>
        <begin position="50"/>
        <end position="72"/>
    </location>
</feature>
<feature type="transmembrane region" description="Helical" evidence="13">
    <location>
        <begin position="174"/>
        <end position="196"/>
    </location>
</feature>
<evidence type="ECO:0000256" key="11">
    <source>
        <dbReference type="ARBA" id="ARBA00023049"/>
    </source>
</evidence>
<dbReference type="CDD" id="cd06158">
    <property type="entry name" value="S2P-M50_like_1"/>
    <property type="match status" value="1"/>
</dbReference>
<dbReference type="InterPro" id="IPR044537">
    <property type="entry name" value="Rip2-like"/>
</dbReference>
<evidence type="ECO:0000256" key="12">
    <source>
        <dbReference type="ARBA" id="ARBA00023136"/>
    </source>
</evidence>
<keyword evidence="11" id="KW-0482">Metalloprotease</keyword>
<keyword evidence="9" id="KW-0862">Zinc</keyword>
<keyword evidence="12 13" id="KW-0472">Membrane</keyword>
<keyword evidence="7" id="KW-0479">Metal-binding</keyword>
<evidence type="ECO:0000313" key="16">
    <source>
        <dbReference type="Proteomes" id="UP000176547"/>
    </source>
</evidence>
<evidence type="ECO:0000313" key="15">
    <source>
        <dbReference type="EMBL" id="OGE76405.1"/>
    </source>
</evidence>
<dbReference type="AlphaFoldDB" id="A0A1F5NFK4"/>
<evidence type="ECO:0000256" key="13">
    <source>
        <dbReference type="SAM" id="Phobius"/>
    </source>
</evidence>
<dbReference type="PANTHER" id="PTHR35864">
    <property type="entry name" value="ZINC METALLOPROTEASE MJ0611-RELATED"/>
    <property type="match status" value="1"/>
</dbReference>
<evidence type="ECO:0000256" key="7">
    <source>
        <dbReference type="ARBA" id="ARBA00022723"/>
    </source>
</evidence>
<dbReference type="InterPro" id="IPR052348">
    <property type="entry name" value="Metallopeptidase_M50B"/>
</dbReference>
<feature type="transmembrane region" description="Helical" evidence="13">
    <location>
        <begin position="6"/>
        <end position="29"/>
    </location>
</feature>
<reference evidence="15 16" key="1">
    <citation type="journal article" date="2016" name="Nat. Commun.">
        <title>Thousands of microbial genomes shed light on interconnected biogeochemical processes in an aquifer system.</title>
        <authorList>
            <person name="Anantharaman K."/>
            <person name="Brown C.T."/>
            <person name="Hug L.A."/>
            <person name="Sharon I."/>
            <person name="Castelle C.J."/>
            <person name="Probst A.J."/>
            <person name="Thomas B.C."/>
            <person name="Singh A."/>
            <person name="Wilkins M.J."/>
            <person name="Karaoz U."/>
            <person name="Brodie E.L."/>
            <person name="Williams K.H."/>
            <person name="Hubbard S.S."/>
            <person name="Banfield J.F."/>
        </authorList>
    </citation>
    <scope>NUCLEOTIDE SEQUENCE [LARGE SCALE GENOMIC DNA]</scope>
</reference>
<evidence type="ECO:0000256" key="4">
    <source>
        <dbReference type="ARBA" id="ARBA00022475"/>
    </source>
</evidence>
<dbReference type="InterPro" id="IPR008915">
    <property type="entry name" value="Peptidase_M50"/>
</dbReference>
<dbReference type="GO" id="GO:0005886">
    <property type="term" value="C:plasma membrane"/>
    <property type="evidence" value="ECO:0007669"/>
    <property type="project" value="UniProtKB-SubCell"/>
</dbReference>
<comment type="subcellular location">
    <subcellularLocation>
        <location evidence="2">Cell membrane</location>
        <topology evidence="2">Multi-pass membrane protein</topology>
    </subcellularLocation>
</comment>
<evidence type="ECO:0000256" key="10">
    <source>
        <dbReference type="ARBA" id="ARBA00022989"/>
    </source>
</evidence>
<keyword evidence="5" id="KW-0645">Protease</keyword>
<dbReference type="GO" id="GO:0046872">
    <property type="term" value="F:metal ion binding"/>
    <property type="evidence" value="ECO:0007669"/>
    <property type="project" value="UniProtKB-KW"/>
</dbReference>
<organism evidence="15 16">
    <name type="scientific">Candidatus Doudnabacteria bacterium RIFCSPHIGHO2_01_52_17</name>
    <dbReference type="NCBI Taxonomy" id="1817820"/>
    <lineage>
        <taxon>Bacteria</taxon>
        <taxon>Candidatus Doudnaibacteriota</taxon>
    </lineage>
</organism>
<comment type="similarity">
    <text evidence="3">Belongs to the peptidase M50B family.</text>
</comment>
<evidence type="ECO:0000256" key="1">
    <source>
        <dbReference type="ARBA" id="ARBA00001947"/>
    </source>
</evidence>
<name>A0A1F5NFK4_9BACT</name>
<dbReference type="GO" id="GO:0008237">
    <property type="term" value="F:metallopeptidase activity"/>
    <property type="evidence" value="ECO:0007669"/>
    <property type="project" value="UniProtKB-KW"/>
</dbReference>
<keyword evidence="8" id="KW-0378">Hydrolase</keyword>
<evidence type="ECO:0000256" key="3">
    <source>
        <dbReference type="ARBA" id="ARBA00007931"/>
    </source>
</evidence>
<proteinExistence type="inferred from homology"/>
<dbReference type="Proteomes" id="UP000176547">
    <property type="component" value="Unassembled WGS sequence"/>
</dbReference>
<feature type="transmembrane region" description="Helical" evidence="13">
    <location>
        <begin position="124"/>
        <end position="145"/>
    </location>
</feature>
<dbReference type="PANTHER" id="PTHR35864:SF1">
    <property type="entry name" value="ZINC METALLOPROTEASE YWHC-RELATED"/>
    <property type="match status" value="1"/>
</dbReference>
<sequence length="209" mass="22842">MDFSSIIIGLIILIFSAVFHEVCHGVVADKLGDSTARFSGRLTFNPIPHIDLYGSVLLPLFMLWATSGAFFFATAKPVPVNFLNLRNPKRDMILVSLAGPLANFFLAIAFAIPVRLGLLGESNAVFELFVTVVYINLILGIFNLLPIPPLDGSKVLAGLGPDRFMYTILSWERFGFILIILFLVTGLLSSVLTPLLRFSSGLILGFPVI</sequence>
<evidence type="ECO:0000256" key="8">
    <source>
        <dbReference type="ARBA" id="ARBA00022801"/>
    </source>
</evidence>
<evidence type="ECO:0000256" key="9">
    <source>
        <dbReference type="ARBA" id="ARBA00022833"/>
    </source>
</evidence>